<feature type="region of interest" description="Disordered" evidence="1">
    <location>
        <begin position="58"/>
        <end position="89"/>
    </location>
</feature>
<name>A0AAD3Y355_NEPGR</name>
<feature type="compositionally biased region" description="Basic and acidic residues" evidence="1">
    <location>
        <begin position="62"/>
        <end position="77"/>
    </location>
</feature>
<evidence type="ECO:0000256" key="1">
    <source>
        <dbReference type="SAM" id="MobiDB-lite"/>
    </source>
</evidence>
<gene>
    <name evidence="2" type="ORF">Nepgr_029605</name>
</gene>
<keyword evidence="3" id="KW-1185">Reference proteome</keyword>
<accession>A0AAD3Y355</accession>
<evidence type="ECO:0000313" key="3">
    <source>
        <dbReference type="Proteomes" id="UP001279734"/>
    </source>
</evidence>
<dbReference type="Proteomes" id="UP001279734">
    <property type="component" value="Unassembled WGS sequence"/>
</dbReference>
<reference evidence="2" key="1">
    <citation type="submission" date="2023-05" db="EMBL/GenBank/DDBJ databases">
        <title>Nepenthes gracilis genome sequencing.</title>
        <authorList>
            <person name="Fukushima K."/>
        </authorList>
    </citation>
    <scope>NUCLEOTIDE SEQUENCE</scope>
    <source>
        <strain evidence="2">SING2019-196</strain>
    </source>
</reference>
<protein>
    <submittedName>
        <fullName evidence="2">Uncharacterized protein</fullName>
    </submittedName>
</protein>
<proteinExistence type="predicted"/>
<organism evidence="2 3">
    <name type="scientific">Nepenthes gracilis</name>
    <name type="common">Slender pitcher plant</name>
    <dbReference type="NCBI Taxonomy" id="150966"/>
    <lineage>
        <taxon>Eukaryota</taxon>
        <taxon>Viridiplantae</taxon>
        <taxon>Streptophyta</taxon>
        <taxon>Embryophyta</taxon>
        <taxon>Tracheophyta</taxon>
        <taxon>Spermatophyta</taxon>
        <taxon>Magnoliopsida</taxon>
        <taxon>eudicotyledons</taxon>
        <taxon>Gunneridae</taxon>
        <taxon>Pentapetalae</taxon>
        <taxon>Caryophyllales</taxon>
        <taxon>Nepenthaceae</taxon>
        <taxon>Nepenthes</taxon>
    </lineage>
</organism>
<evidence type="ECO:0000313" key="2">
    <source>
        <dbReference type="EMBL" id="GMH27762.1"/>
    </source>
</evidence>
<dbReference type="AlphaFoldDB" id="A0AAD3Y355"/>
<dbReference type="EMBL" id="BSYO01000033">
    <property type="protein sequence ID" value="GMH27762.1"/>
    <property type="molecule type" value="Genomic_DNA"/>
</dbReference>
<sequence>MLLEANATQTYLAALIPEGREDVSGHLESCLIDEIEEEPDSADSFQVGFLGALDSTSCPLRPSDRREEGVHSHHAQEEAALISTPSPSE</sequence>
<comment type="caution">
    <text evidence="2">The sequence shown here is derived from an EMBL/GenBank/DDBJ whole genome shotgun (WGS) entry which is preliminary data.</text>
</comment>